<dbReference type="InterPro" id="IPR027417">
    <property type="entry name" value="P-loop_NTPase"/>
</dbReference>
<dbReference type="Proteomes" id="UP001348265">
    <property type="component" value="Unassembled WGS sequence"/>
</dbReference>
<comment type="caution">
    <text evidence="10">The sequence shown here is derived from an EMBL/GenBank/DDBJ whole genome shotgun (WGS) entry which is preliminary data.</text>
</comment>
<keyword evidence="11" id="KW-1185">Reference proteome</keyword>
<dbReference type="InterPro" id="IPR050388">
    <property type="entry name" value="ABC_Ni/Peptide_Import"/>
</dbReference>
<dbReference type="CDD" id="cd03257">
    <property type="entry name" value="ABC_NikE_OppD_transporters"/>
    <property type="match status" value="2"/>
</dbReference>
<dbReference type="EMBL" id="JAVFKM010000031">
    <property type="protein sequence ID" value="MEF3118728.1"/>
    <property type="molecule type" value="Genomic_DNA"/>
</dbReference>
<feature type="region of interest" description="Disordered" evidence="8">
    <location>
        <begin position="367"/>
        <end position="505"/>
    </location>
</feature>
<dbReference type="Pfam" id="PF08352">
    <property type="entry name" value="oligo_HPY"/>
    <property type="match status" value="2"/>
</dbReference>
<proteinExistence type="inferred from homology"/>
<evidence type="ECO:0000256" key="7">
    <source>
        <dbReference type="ARBA" id="ARBA00023136"/>
    </source>
</evidence>
<evidence type="ECO:0000256" key="8">
    <source>
        <dbReference type="SAM" id="MobiDB-lite"/>
    </source>
</evidence>
<reference evidence="10 11" key="1">
    <citation type="submission" date="2023-08" db="EMBL/GenBank/DDBJ databases">
        <authorList>
            <person name="Sharma P."/>
            <person name="Verma V."/>
            <person name="Mohan M.K."/>
            <person name="Dubey A.K."/>
        </authorList>
    </citation>
    <scope>NUCLEOTIDE SEQUENCE [LARGE SCALE GENOMIC DNA]</scope>
    <source>
        <strain evidence="10 11">ADP4</strain>
    </source>
</reference>
<keyword evidence="5" id="KW-0547">Nucleotide-binding</keyword>
<dbReference type="Gene3D" id="3.40.50.300">
    <property type="entry name" value="P-loop containing nucleotide triphosphate hydrolases"/>
    <property type="match status" value="2"/>
</dbReference>
<dbReference type="SMART" id="SM00382">
    <property type="entry name" value="AAA"/>
    <property type="match status" value="2"/>
</dbReference>
<feature type="compositionally biased region" description="Pro residues" evidence="8">
    <location>
        <begin position="476"/>
        <end position="505"/>
    </location>
</feature>
<dbReference type="PROSITE" id="PS00211">
    <property type="entry name" value="ABC_TRANSPORTER_1"/>
    <property type="match status" value="2"/>
</dbReference>
<dbReference type="NCBIfam" id="TIGR01727">
    <property type="entry name" value="oligo_HPY"/>
    <property type="match status" value="2"/>
</dbReference>
<dbReference type="PANTHER" id="PTHR43297">
    <property type="entry name" value="OLIGOPEPTIDE TRANSPORT ATP-BINDING PROTEIN APPD"/>
    <property type="match status" value="1"/>
</dbReference>
<evidence type="ECO:0000256" key="6">
    <source>
        <dbReference type="ARBA" id="ARBA00022840"/>
    </source>
</evidence>
<protein>
    <submittedName>
        <fullName evidence="10">Dipeptide ABC transporter ATP-binding protein</fullName>
    </submittedName>
</protein>
<keyword evidence="6 10" id="KW-0067">ATP-binding</keyword>
<gene>
    <name evidence="10" type="ORF">RB636_36830</name>
</gene>
<dbReference type="NCBIfam" id="NF008453">
    <property type="entry name" value="PRK11308.1"/>
    <property type="match status" value="2"/>
</dbReference>
<dbReference type="InterPro" id="IPR013563">
    <property type="entry name" value="Oligopep_ABC_C"/>
</dbReference>
<dbReference type="NCBIfam" id="NF007739">
    <property type="entry name" value="PRK10419.1"/>
    <property type="match status" value="2"/>
</dbReference>
<dbReference type="InterPro" id="IPR003439">
    <property type="entry name" value="ABC_transporter-like_ATP-bd"/>
</dbReference>
<feature type="compositionally biased region" description="Gly residues" evidence="8">
    <location>
        <begin position="382"/>
        <end position="436"/>
    </location>
</feature>
<comment type="similarity">
    <text evidence="2">Belongs to the ABC transporter superfamily.</text>
</comment>
<evidence type="ECO:0000256" key="5">
    <source>
        <dbReference type="ARBA" id="ARBA00022741"/>
    </source>
</evidence>
<keyword evidence="3" id="KW-0813">Transport</keyword>
<organism evidence="10 11">
    <name type="scientific">Streptomyces chrestomyceticus</name>
    <dbReference type="NCBI Taxonomy" id="68185"/>
    <lineage>
        <taxon>Bacteria</taxon>
        <taxon>Bacillati</taxon>
        <taxon>Actinomycetota</taxon>
        <taxon>Actinomycetes</taxon>
        <taxon>Kitasatosporales</taxon>
        <taxon>Streptomycetaceae</taxon>
        <taxon>Streptomyces</taxon>
    </lineage>
</organism>
<evidence type="ECO:0000256" key="2">
    <source>
        <dbReference type="ARBA" id="ARBA00005417"/>
    </source>
</evidence>
<comment type="subcellular location">
    <subcellularLocation>
        <location evidence="1">Cell membrane</location>
        <topology evidence="1">Peripheral membrane protein</topology>
    </subcellularLocation>
</comment>
<sequence length="847" mass="87037">MTGQRATAPEPVAARPALQVTDLHVTFPGEHGPVHAVRGLSYAVRPGEVLGIVGESGSGKSAAAQAVLGLLPDGTAVRGSVELDGRELLGLGDAALSKIRGNGVSMVFQDPLSALTPVYSIGNQLVEALRVHQDLSRKAARDRAVELLALVGIPDPRRRADAFPHEFSGGMRQRAVIAMAIANDPRVIVADEPTTALDVTVQAQILDVLRTAREVTGAAIVLITHDLGVVAGFADRVQVMYAGRPVEAGTVDEIYYRPRMPYTIGLLGATPRLDGPTGVPLTPVHGTPPSLTALPPGCPFAPRCPVAVPRCHETEPDPAPAVPAAATPSAAVAPATVPPGHAAACHRGEEIASGALPRAGIFAAAGGTPSGGGGSTSAPGATGTGGMGSGSTGTGGTGSGSTGTGGTGSRSTGTGGTGSRSTGTGGTGSRSTGTGGTDTAPGGTPAPQPLADRAPTRANRTARTPQQGVTQGPRPGTAPPTPQPVPSPPTTPSPKLPVPPTPQPPLLEVEDLVKHFPLTRGTFVKRTIGAVRAVDGVSLVVREGETLALVGESGCGKTTTLMEIMDLAAGQAGTVRLFGRDVRDLDRAARRALRRDLQIVFQDPTAALDPRMPAGDILAEPLRTHRWPRDRIAARVPELLETVGLAATDAGRYPREFSGGQRQRIAVARALALEPRLLVLDEPVSALDVSVQAGVLNLLDELKARLGLSYLLVAHDLSVVRHSADRVAVMYLGRIVESGATSDVFAAPAHPYTRALLSAVPLPDPRKERSRTRILLRGDLPSPADVPSGCRFRGRCPLYATLGAPERRRCEQQDPPPEPVGPGHESACHFAGPGSAGPGPVTPPAGG</sequence>
<dbReference type="SUPFAM" id="SSF52540">
    <property type="entry name" value="P-loop containing nucleoside triphosphate hydrolases"/>
    <property type="match status" value="2"/>
</dbReference>
<evidence type="ECO:0000259" key="9">
    <source>
        <dbReference type="PROSITE" id="PS50893"/>
    </source>
</evidence>
<dbReference type="PANTHER" id="PTHR43297:SF2">
    <property type="entry name" value="DIPEPTIDE TRANSPORT ATP-BINDING PROTEIN DPPD"/>
    <property type="match status" value="1"/>
</dbReference>
<evidence type="ECO:0000256" key="1">
    <source>
        <dbReference type="ARBA" id="ARBA00004202"/>
    </source>
</evidence>
<keyword evidence="7" id="KW-0472">Membrane</keyword>
<dbReference type="Pfam" id="PF00005">
    <property type="entry name" value="ABC_tran"/>
    <property type="match status" value="2"/>
</dbReference>
<evidence type="ECO:0000313" key="10">
    <source>
        <dbReference type="EMBL" id="MEF3118728.1"/>
    </source>
</evidence>
<dbReference type="InterPro" id="IPR003593">
    <property type="entry name" value="AAA+_ATPase"/>
</dbReference>
<feature type="region of interest" description="Disordered" evidence="8">
    <location>
        <begin position="807"/>
        <end position="847"/>
    </location>
</feature>
<feature type="domain" description="ABC transporter" evidence="9">
    <location>
        <begin position="18"/>
        <end position="267"/>
    </location>
</feature>
<evidence type="ECO:0000256" key="4">
    <source>
        <dbReference type="ARBA" id="ARBA00022475"/>
    </source>
</evidence>
<accession>A0ABU7X4P5</accession>
<keyword evidence="4" id="KW-1003">Cell membrane</keyword>
<dbReference type="PROSITE" id="PS50893">
    <property type="entry name" value="ABC_TRANSPORTER_2"/>
    <property type="match status" value="2"/>
</dbReference>
<dbReference type="InterPro" id="IPR017871">
    <property type="entry name" value="ABC_transporter-like_CS"/>
</dbReference>
<name>A0ABU7X4P5_9ACTN</name>
<evidence type="ECO:0000313" key="11">
    <source>
        <dbReference type="Proteomes" id="UP001348265"/>
    </source>
</evidence>
<dbReference type="GO" id="GO:0005524">
    <property type="term" value="F:ATP binding"/>
    <property type="evidence" value="ECO:0007669"/>
    <property type="project" value="UniProtKB-KW"/>
</dbReference>
<evidence type="ECO:0000256" key="3">
    <source>
        <dbReference type="ARBA" id="ARBA00022448"/>
    </source>
</evidence>
<feature type="domain" description="ABC transporter" evidence="9">
    <location>
        <begin position="507"/>
        <end position="757"/>
    </location>
</feature>
<dbReference type="RefSeq" id="WP_331789693.1">
    <property type="nucleotide sequence ID" value="NZ_JAVFKM010000031.1"/>
</dbReference>
<feature type="compositionally biased region" description="Low complexity" evidence="8">
    <location>
        <begin position="437"/>
        <end position="475"/>
    </location>
</feature>